<keyword evidence="10 12" id="KW-0472">Membrane</keyword>
<keyword evidence="7" id="KW-0418">Kinase</keyword>
<feature type="region of interest" description="Disordered" evidence="11">
    <location>
        <begin position="396"/>
        <end position="422"/>
    </location>
</feature>
<evidence type="ECO:0000256" key="12">
    <source>
        <dbReference type="SAM" id="Phobius"/>
    </source>
</evidence>
<dbReference type="Proteomes" id="UP000739565">
    <property type="component" value="Unassembled WGS sequence"/>
</dbReference>
<keyword evidence="5" id="KW-0808">Transferase</keyword>
<evidence type="ECO:0000313" key="15">
    <source>
        <dbReference type="EMBL" id="MBZ1351554.1"/>
    </source>
</evidence>
<organism evidence="15 16">
    <name type="scientific">Zwartia hollandica</name>
    <dbReference type="NCBI Taxonomy" id="324606"/>
    <lineage>
        <taxon>Bacteria</taxon>
        <taxon>Pseudomonadati</taxon>
        <taxon>Pseudomonadota</taxon>
        <taxon>Betaproteobacteria</taxon>
        <taxon>Burkholderiales</taxon>
        <taxon>Alcaligenaceae</taxon>
        <taxon>Zwartia</taxon>
    </lineage>
</organism>
<protein>
    <recommendedName>
        <fullName evidence="3">histidine kinase</fullName>
        <ecNumber evidence="3">2.7.13.3</ecNumber>
    </recommendedName>
</protein>
<evidence type="ECO:0000256" key="2">
    <source>
        <dbReference type="ARBA" id="ARBA00004370"/>
    </source>
</evidence>
<evidence type="ECO:0000256" key="8">
    <source>
        <dbReference type="ARBA" id="ARBA00022989"/>
    </source>
</evidence>
<evidence type="ECO:0000259" key="14">
    <source>
        <dbReference type="PROSITE" id="PS50885"/>
    </source>
</evidence>
<reference evidence="15" key="1">
    <citation type="submission" date="2021-07" db="EMBL/GenBank/DDBJ databases">
        <title>New genus and species of the family Alcaligenaceae.</title>
        <authorList>
            <person name="Hahn M.W."/>
        </authorList>
    </citation>
    <scope>NUCLEOTIDE SEQUENCE</scope>
    <source>
        <strain evidence="15">LF4-65</strain>
    </source>
</reference>
<feature type="domain" description="HAMP" evidence="14">
    <location>
        <begin position="196"/>
        <end position="247"/>
    </location>
</feature>
<dbReference type="SUPFAM" id="SSF55874">
    <property type="entry name" value="ATPase domain of HSP90 chaperone/DNA topoisomerase II/histidine kinase"/>
    <property type="match status" value="1"/>
</dbReference>
<keyword evidence="8 12" id="KW-1133">Transmembrane helix</keyword>
<comment type="catalytic activity">
    <reaction evidence="1">
        <text>ATP + protein L-histidine = ADP + protein N-phospho-L-histidine.</text>
        <dbReference type="EC" id="2.7.13.3"/>
    </reaction>
</comment>
<dbReference type="PANTHER" id="PTHR45436:SF5">
    <property type="entry name" value="SENSOR HISTIDINE KINASE TRCS"/>
    <property type="match status" value="1"/>
</dbReference>
<evidence type="ECO:0000256" key="6">
    <source>
        <dbReference type="ARBA" id="ARBA00022692"/>
    </source>
</evidence>
<dbReference type="EMBL" id="JAHXRI010000010">
    <property type="protein sequence ID" value="MBZ1351554.1"/>
    <property type="molecule type" value="Genomic_DNA"/>
</dbReference>
<dbReference type="Pfam" id="PF02518">
    <property type="entry name" value="HATPase_c"/>
    <property type="match status" value="1"/>
</dbReference>
<dbReference type="EC" id="2.7.13.3" evidence="3"/>
<name>A0A953NDB3_9BURK</name>
<evidence type="ECO:0000256" key="1">
    <source>
        <dbReference type="ARBA" id="ARBA00000085"/>
    </source>
</evidence>
<comment type="subcellular location">
    <subcellularLocation>
        <location evidence="2">Membrane</location>
    </subcellularLocation>
</comment>
<evidence type="ECO:0000256" key="4">
    <source>
        <dbReference type="ARBA" id="ARBA00022553"/>
    </source>
</evidence>
<keyword evidence="6 12" id="KW-0812">Transmembrane</keyword>
<dbReference type="GO" id="GO:0005886">
    <property type="term" value="C:plasma membrane"/>
    <property type="evidence" value="ECO:0007669"/>
    <property type="project" value="TreeGrafter"/>
</dbReference>
<evidence type="ECO:0000256" key="9">
    <source>
        <dbReference type="ARBA" id="ARBA00023012"/>
    </source>
</evidence>
<dbReference type="PROSITE" id="PS50885">
    <property type="entry name" value="HAMP"/>
    <property type="match status" value="1"/>
</dbReference>
<feature type="transmembrane region" description="Helical" evidence="12">
    <location>
        <begin position="176"/>
        <end position="199"/>
    </location>
</feature>
<dbReference type="InterPro" id="IPR004358">
    <property type="entry name" value="Sig_transdc_His_kin-like_C"/>
</dbReference>
<evidence type="ECO:0000256" key="10">
    <source>
        <dbReference type="ARBA" id="ARBA00023136"/>
    </source>
</evidence>
<evidence type="ECO:0000313" key="16">
    <source>
        <dbReference type="Proteomes" id="UP000739565"/>
    </source>
</evidence>
<comment type="caution">
    <text evidence="15">The sequence shown here is derived from an EMBL/GenBank/DDBJ whole genome shotgun (WGS) entry which is preliminary data.</text>
</comment>
<keyword evidence="16" id="KW-1185">Reference proteome</keyword>
<dbReference type="RefSeq" id="WP_259661950.1">
    <property type="nucleotide sequence ID" value="NZ_JAHXRI010000010.1"/>
</dbReference>
<accession>A0A953NDB3</accession>
<keyword evidence="9" id="KW-0902">Two-component regulatory system</keyword>
<dbReference type="Gene3D" id="3.30.565.10">
    <property type="entry name" value="Histidine kinase-like ATPase, C-terminal domain"/>
    <property type="match status" value="1"/>
</dbReference>
<sequence length="468" mass="51198">MPKHLFRGWRGSLMLRLFGGTALWIAIALGLTTFALDGLFKDQATRQFEQQLQSYLYQIVASLELDGQGNPTIRAAGSDPRFSRPESGLYWQINDTRGVTLLKSRSLWDTKLDIANDSFKNGEIHFHPAIGPAAQRLLVAEQNLTLPDASNKQLRVIVGSETKELSRAIQTWQQSLALFVGILFVSLVGAAAAQVGFGLQPLRQLQKSVKRLRESPGARITGTYPTELKPLIEDFNAVIDANGKIIERARNQAGDLAHSIKTPISVMSNALHTEKTRSGHDAALVASLEEQLQQLQQQVQWRLKRARIAANAGVPHSRTLVKVTLEQLARVMQKVHAEKSIQVTVGSIAEELYFAGEEQDLQEIVGNLLDNAFKWAVRCVVVQATQSNGRLRIVVEDDGPGSESLTDSTHPPSRGQRADETVPGSGLGLSIVRDLVTLYDGTLSFEVNVPNGLRVVSILPGGLMSSPS</sequence>
<dbReference type="InterPro" id="IPR050428">
    <property type="entry name" value="TCS_sensor_his_kinase"/>
</dbReference>
<dbReference type="PROSITE" id="PS50109">
    <property type="entry name" value="HIS_KIN"/>
    <property type="match status" value="1"/>
</dbReference>
<feature type="domain" description="Histidine kinase" evidence="13">
    <location>
        <begin position="255"/>
        <end position="463"/>
    </location>
</feature>
<evidence type="ECO:0000256" key="11">
    <source>
        <dbReference type="SAM" id="MobiDB-lite"/>
    </source>
</evidence>
<dbReference type="InterPro" id="IPR003660">
    <property type="entry name" value="HAMP_dom"/>
</dbReference>
<keyword evidence="4" id="KW-0597">Phosphoprotein</keyword>
<dbReference type="SMART" id="SM00387">
    <property type="entry name" value="HATPase_c"/>
    <property type="match status" value="1"/>
</dbReference>
<evidence type="ECO:0000256" key="5">
    <source>
        <dbReference type="ARBA" id="ARBA00022679"/>
    </source>
</evidence>
<feature type="transmembrane region" description="Helical" evidence="12">
    <location>
        <begin position="13"/>
        <end position="36"/>
    </location>
</feature>
<evidence type="ECO:0000259" key="13">
    <source>
        <dbReference type="PROSITE" id="PS50109"/>
    </source>
</evidence>
<evidence type="ECO:0000256" key="7">
    <source>
        <dbReference type="ARBA" id="ARBA00022777"/>
    </source>
</evidence>
<gene>
    <name evidence="15" type="ORF">KZZ10_12945</name>
</gene>
<dbReference type="GO" id="GO:0004673">
    <property type="term" value="F:protein histidine kinase activity"/>
    <property type="evidence" value="ECO:0007669"/>
    <property type="project" value="UniProtKB-EC"/>
</dbReference>
<dbReference type="PANTHER" id="PTHR45436">
    <property type="entry name" value="SENSOR HISTIDINE KINASE YKOH"/>
    <property type="match status" value="1"/>
</dbReference>
<evidence type="ECO:0000256" key="3">
    <source>
        <dbReference type="ARBA" id="ARBA00012438"/>
    </source>
</evidence>
<dbReference type="InterPro" id="IPR005467">
    <property type="entry name" value="His_kinase_dom"/>
</dbReference>
<dbReference type="InterPro" id="IPR036890">
    <property type="entry name" value="HATPase_C_sf"/>
</dbReference>
<proteinExistence type="predicted"/>
<dbReference type="GO" id="GO:0000160">
    <property type="term" value="P:phosphorelay signal transduction system"/>
    <property type="evidence" value="ECO:0007669"/>
    <property type="project" value="UniProtKB-KW"/>
</dbReference>
<dbReference type="AlphaFoldDB" id="A0A953NDB3"/>
<dbReference type="InterPro" id="IPR003594">
    <property type="entry name" value="HATPase_dom"/>
</dbReference>
<dbReference type="Gene3D" id="1.10.287.130">
    <property type="match status" value="1"/>
</dbReference>
<dbReference type="PRINTS" id="PR00344">
    <property type="entry name" value="BCTRLSENSOR"/>
</dbReference>